<dbReference type="InterPro" id="IPR044492">
    <property type="entry name" value="P_typ_ATPase_HD_dom"/>
</dbReference>
<dbReference type="InterPro" id="IPR036412">
    <property type="entry name" value="HAD-like_sf"/>
</dbReference>
<feature type="transmembrane region" description="Helical" evidence="18">
    <location>
        <begin position="250"/>
        <end position="271"/>
    </location>
</feature>
<dbReference type="InterPro" id="IPR023298">
    <property type="entry name" value="ATPase_P-typ_TM_dom_sf"/>
</dbReference>
<feature type="domain" description="Cation-transporting P-type ATPase N-terminal" evidence="19">
    <location>
        <begin position="18"/>
        <end position="91"/>
    </location>
</feature>
<dbReference type="Gene3D" id="3.40.1110.10">
    <property type="entry name" value="Calcium-transporting ATPase, cytoplasmic domain N"/>
    <property type="match status" value="1"/>
</dbReference>
<feature type="transmembrane region" description="Helical" evidence="18">
    <location>
        <begin position="283"/>
        <end position="307"/>
    </location>
</feature>
<feature type="transmembrane region" description="Helical" evidence="18">
    <location>
        <begin position="821"/>
        <end position="844"/>
    </location>
</feature>
<evidence type="ECO:0000256" key="11">
    <source>
        <dbReference type="ARBA" id="ARBA00022840"/>
    </source>
</evidence>
<dbReference type="SFLD" id="SFLDS00003">
    <property type="entry name" value="Haloacid_Dehalogenase"/>
    <property type="match status" value="1"/>
</dbReference>
<dbReference type="PRINTS" id="PR00119">
    <property type="entry name" value="CATATPASE"/>
</dbReference>
<keyword evidence="15 18" id="KW-0472">Membrane</keyword>
<evidence type="ECO:0000313" key="20">
    <source>
        <dbReference type="EMBL" id="GGG48986.1"/>
    </source>
</evidence>
<keyword evidence="13" id="KW-1278">Translocase</keyword>
<gene>
    <name evidence="20" type="ORF">GCM10010964_40410</name>
</gene>
<dbReference type="Pfam" id="PF00689">
    <property type="entry name" value="Cation_ATPase_C"/>
    <property type="match status" value="1"/>
</dbReference>
<dbReference type="GO" id="GO:0005524">
    <property type="term" value="F:ATP binding"/>
    <property type="evidence" value="ECO:0007669"/>
    <property type="project" value="UniProtKB-KW"/>
</dbReference>
<feature type="transmembrane region" description="Helical" evidence="18">
    <location>
        <begin position="734"/>
        <end position="758"/>
    </location>
</feature>
<dbReference type="NCBIfam" id="TIGR01494">
    <property type="entry name" value="ATPase_P-type"/>
    <property type="match status" value="2"/>
</dbReference>
<comment type="catalytic activity">
    <reaction evidence="17">
        <text>Mg(2+)(out) + ATP + H2O = Mg(2+)(in) + ADP + phosphate + H(+)</text>
        <dbReference type="Rhea" id="RHEA:10260"/>
        <dbReference type="ChEBI" id="CHEBI:15377"/>
        <dbReference type="ChEBI" id="CHEBI:15378"/>
        <dbReference type="ChEBI" id="CHEBI:18420"/>
        <dbReference type="ChEBI" id="CHEBI:30616"/>
        <dbReference type="ChEBI" id="CHEBI:43474"/>
        <dbReference type="ChEBI" id="CHEBI:456216"/>
        <dbReference type="EC" id="7.2.2.14"/>
    </reaction>
</comment>
<dbReference type="AlphaFoldDB" id="A0A8J3ECR7"/>
<dbReference type="InterPro" id="IPR059000">
    <property type="entry name" value="ATPase_P-type_domA"/>
</dbReference>
<dbReference type="EMBL" id="BMKS01000018">
    <property type="protein sequence ID" value="GGG48986.1"/>
    <property type="molecule type" value="Genomic_DNA"/>
</dbReference>
<dbReference type="GO" id="GO:0015444">
    <property type="term" value="F:P-type magnesium transporter activity"/>
    <property type="evidence" value="ECO:0007669"/>
    <property type="project" value="UniProtKB-EC"/>
</dbReference>
<dbReference type="Pfam" id="PF00122">
    <property type="entry name" value="E1-E2_ATPase"/>
    <property type="match status" value="1"/>
</dbReference>
<keyword evidence="9 18" id="KW-0812">Transmembrane</keyword>
<evidence type="ECO:0000256" key="10">
    <source>
        <dbReference type="ARBA" id="ARBA00022741"/>
    </source>
</evidence>
<dbReference type="PANTHER" id="PTHR42861">
    <property type="entry name" value="CALCIUM-TRANSPORTING ATPASE"/>
    <property type="match status" value="1"/>
</dbReference>
<name>A0A8J3ECR7_9PROT</name>
<dbReference type="GO" id="GO:0016887">
    <property type="term" value="F:ATP hydrolysis activity"/>
    <property type="evidence" value="ECO:0007669"/>
    <property type="project" value="InterPro"/>
</dbReference>
<dbReference type="Proteomes" id="UP000597507">
    <property type="component" value="Unassembled WGS sequence"/>
</dbReference>
<dbReference type="InterPro" id="IPR004014">
    <property type="entry name" value="ATPase_P-typ_cation-transptr_N"/>
</dbReference>
<evidence type="ECO:0000256" key="2">
    <source>
        <dbReference type="ARBA" id="ARBA00004429"/>
    </source>
</evidence>
<dbReference type="Gene3D" id="3.40.50.1000">
    <property type="entry name" value="HAD superfamily/HAD-like"/>
    <property type="match status" value="1"/>
</dbReference>
<evidence type="ECO:0000256" key="15">
    <source>
        <dbReference type="ARBA" id="ARBA00023136"/>
    </source>
</evidence>
<comment type="subcellular location">
    <subcellularLocation>
        <location evidence="2">Cell inner membrane</location>
        <topology evidence="2">Multi-pass membrane protein</topology>
    </subcellularLocation>
</comment>
<comment type="similarity">
    <text evidence="3">Belongs to the cation transport ATPase (P-type) (TC 3.A.3) family. Type IIIB subfamily.</text>
</comment>
<evidence type="ECO:0000256" key="13">
    <source>
        <dbReference type="ARBA" id="ARBA00022967"/>
    </source>
</evidence>
<evidence type="ECO:0000256" key="7">
    <source>
        <dbReference type="ARBA" id="ARBA00022519"/>
    </source>
</evidence>
<evidence type="ECO:0000256" key="16">
    <source>
        <dbReference type="ARBA" id="ARBA00029806"/>
    </source>
</evidence>
<evidence type="ECO:0000256" key="14">
    <source>
        <dbReference type="ARBA" id="ARBA00022989"/>
    </source>
</evidence>
<feature type="transmembrane region" description="Helical" evidence="18">
    <location>
        <begin position="795"/>
        <end position="815"/>
    </location>
</feature>
<evidence type="ECO:0000256" key="6">
    <source>
        <dbReference type="ARBA" id="ARBA00022475"/>
    </source>
</evidence>
<dbReference type="InterPro" id="IPR006415">
    <property type="entry name" value="P-type_ATPase_IIIB"/>
</dbReference>
<keyword evidence="12" id="KW-0460">Magnesium</keyword>
<evidence type="ECO:0000256" key="4">
    <source>
        <dbReference type="ARBA" id="ARBA00012786"/>
    </source>
</evidence>
<dbReference type="InterPro" id="IPR006068">
    <property type="entry name" value="ATPase_P-typ_cation-transptr_C"/>
</dbReference>
<evidence type="ECO:0000256" key="12">
    <source>
        <dbReference type="ARBA" id="ARBA00022842"/>
    </source>
</evidence>
<comment type="caution">
    <text evidence="20">The sequence shown here is derived from an EMBL/GenBank/DDBJ whole genome shotgun (WGS) entry which is preliminary data.</text>
</comment>
<dbReference type="InterPro" id="IPR023214">
    <property type="entry name" value="HAD_sf"/>
</dbReference>
<dbReference type="Pfam" id="PF13246">
    <property type="entry name" value="Cation_ATPase"/>
    <property type="match status" value="1"/>
</dbReference>
<dbReference type="PRINTS" id="PR00120">
    <property type="entry name" value="HATPASE"/>
</dbReference>
<evidence type="ECO:0000256" key="18">
    <source>
        <dbReference type="SAM" id="Phobius"/>
    </source>
</evidence>
<evidence type="ECO:0000256" key="9">
    <source>
        <dbReference type="ARBA" id="ARBA00022692"/>
    </source>
</evidence>
<dbReference type="Gene3D" id="1.20.1110.10">
    <property type="entry name" value="Calcium-transporting ATPase, transmembrane domain"/>
    <property type="match status" value="1"/>
</dbReference>
<keyword evidence="10" id="KW-0547">Nucleotide-binding</keyword>
<accession>A0A8J3ECR7</accession>
<keyword evidence="6" id="KW-1003">Cell membrane</keyword>
<comment type="function">
    <text evidence="1">Mediates magnesium influx to the cytosol.</text>
</comment>
<organism evidence="20 21">
    <name type="scientific">Caldovatus sediminis</name>
    <dbReference type="NCBI Taxonomy" id="2041189"/>
    <lineage>
        <taxon>Bacteria</taxon>
        <taxon>Pseudomonadati</taxon>
        <taxon>Pseudomonadota</taxon>
        <taxon>Alphaproteobacteria</taxon>
        <taxon>Acetobacterales</taxon>
        <taxon>Roseomonadaceae</taxon>
        <taxon>Caldovatus</taxon>
    </lineage>
</organism>
<protein>
    <recommendedName>
        <fullName evidence="5">Magnesium-transporting ATPase, P-type 1</fullName>
        <ecNumber evidence="4">7.2.2.14</ecNumber>
    </recommendedName>
    <alternativeName>
        <fullName evidence="16">Mg(2+) transport ATPase, P-type 1</fullName>
    </alternativeName>
</protein>
<dbReference type="InterPro" id="IPR008250">
    <property type="entry name" value="ATPase_P-typ_transduc_dom_A_sf"/>
</dbReference>
<reference evidence="20 21" key="1">
    <citation type="journal article" date="2014" name="Int. J. Syst. Evol. Microbiol.">
        <title>Complete genome sequence of Corynebacterium casei LMG S-19264T (=DSM 44701T), isolated from a smear-ripened cheese.</title>
        <authorList>
            <consortium name="US DOE Joint Genome Institute (JGI-PGF)"/>
            <person name="Walter F."/>
            <person name="Albersmeier A."/>
            <person name="Kalinowski J."/>
            <person name="Ruckert C."/>
        </authorList>
    </citation>
    <scope>NUCLEOTIDE SEQUENCE [LARGE SCALE GENOMIC DNA]</scope>
    <source>
        <strain evidence="20 21">CGMCC 1.16330</strain>
    </source>
</reference>
<dbReference type="InterPro" id="IPR023299">
    <property type="entry name" value="ATPase_P-typ_cyto_dom_N"/>
</dbReference>
<evidence type="ECO:0000313" key="21">
    <source>
        <dbReference type="Proteomes" id="UP000597507"/>
    </source>
</evidence>
<keyword evidence="8" id="KW-0597">Phosphoprotein</keyword>
<sequence length="860" mass="88442">MGAPAGSGSASGPTPPERFWSLPPRDLFARLATSPAGLGAEEAARRLARHGRNAVAESQRRHLAARVLRRLAEPLVAILLVAAALSGLTGDWPGFAIIAAVVAVSVALDVAQEHRAEAAAAALRESVAVRATVRRDGQPIALPVEEIVPGDVVELAAGSLVPADGIVLESRGAQADEALLTGEPYPVPKRPGPSGAAGPADAYDALFAGTAIVAGAATMLVVATGRATRLGDVAAALAARRPPTAFERGLRALGLLLLRLTIFLVLFVLLAHLAFDRPALESFLFAVALAVGLTPELLPMVATVTLSRGALRMAARRVVVKRLAAIHDLGAMDVLCTDKTGTLTEARIVLRDCTGPDGASPSPRVLSLAALNAGLAGGIRTPLDAAILAAAPPEATAGWTLLAEAPFGAERRRSSVLAAHAGRPRLLVVKGAPETVLAACTAVESPAGGAPRPLDEATRAALLARAEARGAEGLRLLGIAWREPAEAEIAADFGPENERDLVLAGFCAFLDPPKPSAAGAVARLAAAGVRVKIVSGDAAPVVRHLVESLGLPARGLMTGEEIARLDARALAARAEACDLFARVSPDQKRRVILALKARGHTVGYIGDGINDAPAIGAADAGISVEGATDVARGAADLILLAPDLGVLADGVEEGRRTHANVMKYVRMGTSSNFGNMLSMAAASLAIPFLPLTPAQILLNNLLYDISEIGIPFDAVEREDLAAPHAWDMHAVLRFTLVMGPLSSVFDLATFAVLLWGFGASPGEFRAAWFVESMATQILVIFLIRSGGPVWRARPPHPVLAATSLGALAVALFLALGPPAQALGFAPLPGAVLGAIAALVVLYLAAAEAMKRVAVPGLPPA</sequence>
<keyword evidence="21" id="KW-1185">Reference proteome</keyword>
<evidence type="ECO:0000256" key="3">
    <source>
        <dbReference type="ARBA" id="ARBA00008746"/>
    </source>
</evidence>
<dbReference type="InterPro" id="IPR001757">
    <property type="entry name" value="P_typ_ATPase"/>
</dbReference>
<dbReference type="GO" id="GO:0005886">
    <property type="term" value="C:plasma membrane"/>
    <property type="evidence" value="ECO:0007669"/>
    <property type="project" value="UniProtKB-SubCell"/>
</dbReference>
<dbReference type="Gene3D" id="2.70.150.10">
    <property type="entry name" value="Calcium-transporting ATPase, cytoplasmic transduction domain A"/>
    <property type="match status" value="1"/>
</dbReference>
<evidence type="ECO:0000256" key="17">
    <source>
        <dbReference type="ARBA" id="ARBA00047295"/>
    </source>
</evidence>
<evidence type="ECO:0000256" key="1">
    <source>
        <dbReference type="ARBA" id="ARBA00003954"/>
    </source>
</evidence>
<dbReference type="SUPFAM" id="SSF81653">
    <property type="entry name" value="Calcium ATPase, transduction domain A"/>
    <property type="match status" value="1"/>
</dbReference>
<dbReference type="RefSeq" id="WP_188903566.1">
    <property type="nucleotide sequence ID" value="NZ_BMKS01000018.1"/>
</dbReference>
<dbReference type="SUPFAM" id="SSF81665">
    <property type="entry name" value="Calcium ATPase, transmembrane domain M"/>
    <property type="match status" value="1"/>
</dbReference>
<keyword evidence="14 18" id="KW-1133">Transmembrane helix</keyword>
<evidence type="ECO:0000256" key="8">
    <source>
        <dbReference type="ARBA" id="ARBA00022553"/>
    </source>
</evidence>
<dbReference type="SFLD" id="SFLDG00002">
    <property type="entry name" value="C1.7:_P-type_atpase_like"/>
    <property type="match status" value="1"/>
</dbReference>
<keyword evidence="7" id="KW-0997">Cell inner membrane</keyword>
<dbReference type="PROSITE" id="PS00154">
    <property type="entry name" value="ATPASE_E1_E2"/>
    <property type="match status" value="1"/>
</dbReference>
<evidence type="ECO:0000256" key="5">
    <source>
        <dbReference type="ARBA" id="ARBA00013555"/>
    </source>
</evidence>
<dbReference type="SUPFAM" id="SSF56784">
    <property type="entry name" value="HAD-like"/>
    <property type="match status" value="1"/>
</dbReference>
<feature type="transmembrane region" description="Helical" evidence="18">
    <location>
        <begin position="764"/>
        <end position="783"/>
    </location>
</feature>
<evidence type="ECO:0000259" key="19">
    <source>
        <dbReference type="SMART" id="SM00831"/>
    </source>
</evidence>
<dbReference type="InterPro" id="IPR018303">
    <property type="entry name" value="ATPase_P-typ_P_site"/>
</dbReference>
<proteinExistence type="inferred from homology"/>
<dbReference type="EC" id="7.2.2.14" evidence="4"/>
<dbReference type="NCBIfam" id="TIGR01524">
    <property type="entry name" value="ATPase-IIIB_Mg"/>
    <property type="match status" value="1"/>
</dbReference>
<dbReference type="SMART" id="SM00831">
    <property type="entry name" value="Cation_ATPase_N"/>
    <property type="match status" value="1"/>
</dbReference>
<keyword evidence="11" id="KW-0067">ATP-binding</keyword>
<dbReference type="Pfam" id="PF00690">
    <property type="entry name" value="Cation_ATPase_N"/>
    <property type="match status" value="1"/>
</dbReference>
<dbReference type="SFLD" id="SFLDF00027">
    <property type="entry name" value="p-type_atpase"/>
    <property type="match status" value="1"/>
</dbReference>